<dbReference type="Proteomes" id="UP000064137">
    <property type="component" value="Chromosome"/>
</dbReference>
<dbReference type="Pfam" id="PF13426">
    <property type="entry name" value="PAS_9"/>
    <property type="match status" value="1"/>
</dbReference>
<dbReference type="KEGG" id="por:APT59_04245"/>
<evidence type="ECO:0000259" key="3">
    <source>
        <dbReference type="PROSITE" id="PS50112"/>
    </source>
</evidence>
<dbReference type="InterPro" id="IPR035965">
    <property type="entry name" value="PAS-like_dom_sf"/>
</dbReference>
<dbReference type="InterPro" id="IPR001610">
    <property type="entry name" value="PAC"/>
</dbReference>
<dbReference type="InterPro" id="IPR035919">
    <property type="entry name" value="EAL_sf"/>
</dbReference>
<dbReference type="SMART" id="SM00086">
    <property type="entry name" value="PAC"/>
    <property type="match status" value="1"/>
</dbReference>
<evidence type="ECO:0000313" key="7">
    <source>
        <dbReference type="EMBL" id="ALZ83451.1"/>
    </source>
</evidence>
<dbReference type="SUPFAM" id="SSF55785">
    <property type="entry name" value="PYP-like sensor domain (PAS domain)"/>
    <property type="match status" value="1"/>
</dbReference>
<dbReference type="NCBIfam" id="TIGR00254">
    <property type="entry name" value="GGDEF"/>
    <property type="match status" value="1"/>
</dbReference>
<dbReference type="NCBIfam" id="TIGR00229">
    <property type="entry name" value="sensory_box"/>
    <property type="match status" value="1"/>
</dbReference>
<dbReference type="PANTHER" id="PTHR44757">
    <property type="entry name" value="DIGUANYLATE CYCLASE DGCP"/>
    <property type="match status" value="1"/>
</dbReference>
<dbReference type="SUPFAM" id="SSF55073">
    <property type="entry name" value="Nucleotide cyclase"/>
    <property type="match status" value="1"/>
</dbReference>
<dbReference type="InterPro" id="IPR000160">
    <property type="entry name" value="GGDEF_dom"/>
</dbReference>
<accession>A0A0U4VJX9</accession>
<organism evidence="7 8">
    <name type="scientific">Pseudomonas oryzihabitans</name>
    <dbReference type="NCBI Taxonomy" id="47885"/>
    <lineage>
        <taxon>Bacteria</taxon>
        <taxon>Pseudomonadati</taxon>
        <taxon>Pseudomonadota</taxon>
        <taxon>Gammaproteobacteria</taxon>
        <taxon>Pseudomonadales</taxon>
        <taxon>Pseudomonadaceae</taxon>
        <taxon>Pseudomonas</taxon>
    </lineage>
</organism>
<proteinExistence type="predicted"/>
<sequence>MSIHSDAADAAVADQAGALGAPARLGLLRFERLNEASWAMLYLDSRCETSLGLPAQALCSLIESPYASLMEPSVRHRLHEDIQLQLAEHGSYQVRYLFHSTSVPCEVIEVGESLQRHGRPLLRGYLLRVVSDDAVNGEWEAHTLALRSTLSLLQESNDHSQQRLAMAQARQRLLLGLSRLALRQEAVNDELVQLLRTEGPTAFAVDEIGLWRYEGNGLVTLCQEGRLPTLCSDHRRRLREQGVIEDASQVLQAPHTAGGTALDVALLLEDQLVGLLNLRRDRPATWEAEDVAFARSLAECLAILIQQPDSPPETLHPLTRVMQASADAFLLLDAEGRLEHATDSFARITGYPIGKLQGLLIESLPALENWSELLYEAWERLSRQDSWQGEMRCYRRDGETYWGQLSISKIQQPNGDLQGYLGIFQDTSKTRFAQQHNDELVFRDSLTGLANRSHFIARLEARLEQSNPGQEHSLLLVDVDNFKRVNDSLGHRIGDQLLVGLARRLRSALGKGALIARIASNEFAVLLEGMDAVAATGLAHDTLVALDPPLYVEGHPTLISCSIGLTTARPHETDPQTLIKHAGLALHRAKAKGGHQVQVFTEALIAEASNKLFVQNNLRRALEQNELLVHYQPKVCLKRAKLLGLEALIRWQHPEKGMIRPDQFISIAEETGLIVPIGKWIIREVCRQLHRLDAAGFDDLQIAINLSPKQFTDPDLVQSFVTILDEEGIAPERLELELTESLLLDATDATRNTLEALKRLGMSLAMDDFGTGYSSLSYLKKFPIDIIKIDRSFIKDIPDNQDDMEITSAVIAMAHNLRLQVVAEGIETTEQLAFLRHHRCDIGQGYLFDKPIPADQLDAALARYLPTR</sequence>
<dbReference type="InterPro" id="IPR000700">
    <property type="entry name" value="PAS-assoc_C"/>
</dbReference>
<protein>
    <recommendedName>
        <fullName evidence="1">cyclic-guanylate-specific phosphodiesterase</fullName>
        <ecNumber evidence="1">3.1.4.52</ecNumber>
    </recommendedName>
</protein>
<evidence type="ECO:0000313" key="8">
    <source>
        <dbReference type="Proteomes" id="UP000064137"/>
    </source>
</evidence>
<feature type="domain" description="GGDEF" evidence="6">
    <location>
        <begin position="470"/>
        <end position="602"/>
    </location>
</feature>
<dbReference type="CDD" id="cd01949">
    <property type="entry name" value="GGDEF"/>
    <property type="match status" value="1"/>
</dbReference>
<evidence type="ECO:0000259" key="6">
    <source>
        <dbReference type="PROSITE" id="PS50887"/>
    </source>
</evidence>
<dbReference type="Pfam" id="PF00563">
    <property type="entry name" value="EAL"/>
    <property type="match status" value="1"/>
</dbReference>
<dbReference type="PROSITE" id="PS50112">
    <property type="entry name" value="PAS"/>
    <property type="match status" value="1"/>
</dbReference>
<dbReference type="GO" id="GO:0071111">
    <property type="term" value="F:cyclic-guanylate-specific phosphodiesterase activity"/>
    <property type="evidence" value="ECO:0007669"/>
    <property type="project" value="UniProtKB-EC"/>
</dbReference>
<evidence type="ECO:0000259" key="5">
    <source>
        <dbReference type="PROSITE" id="PS50883"/>
    </source>
</evidence>
<dbReference type="Gene3D" id="3.30.70.270">
    <property type="match status" value="1"/>
</dbReference>
<feature type="domain" description="PAC" evidence="4">
    <location>
        <begin position="387"/>
        <end position="439"/>
    </location>
</feature>
<dbReference type="CDD" id="cd01948">
    <property type="entry name" value="EAL"/>
    <property type="match status" value="1"/>
</dbReference>
<dbReference type="InterPro" id="IPR001633">
    <property type="entry name" value="EAL_dom"/>
</dbReference>
<dbReference type="RefSeq" id="WP_059313709.1">
    <property type="nucleotide sequence ID" value="NZ_CP013987.1"/>
</dbReference>
<dbReference type="Pfam" id="PF00990">
    <property type="entry name" value="GGDEF"/>
    <property type="match status" value="1"/>
</dbReference>
<evidence type="ECO:0000256" key="2">
    <source>
        <dbReference type="ARBA" id="ARBA00022636"/>
    </source>
</evidence>
<feature type="domain" description="EAL" evidence="5">
    <location>
        <begin position="611"/>
        <end position="865"/>
    </location>
</feature>
<gene>
    <name evidence="7" type="ORF">APT59_04245</name>
</gene>
<dbReference type="Gene3D" id="3.30.450.20">
    <property type="entry name" value="PAS domain"/>
    <property type="match status" value="1"/>
</dbReference>
<dbReference type="PROSITE" id="PS50887">
    <property type="entry name" value="GGDEF"/>
    <property type="match status" value="1"/>
</dbReference>
<dbReference type="AlphaFoldDB" id="A0A0U4VJX9"/>
<keyword evidence="2" id="KW-0973">c-di-GMP</keyword>
<dbReference type="InterPro" id="IPR043128">
    <property type="entry name" value="Rev_trsase/Diguanyl_cyclase"/>
</dbReference>
<dbReference type="SMART" id="SM00052">
    <property type="entry name" value="EAL"/>
    <property type="match status" value="1"/>
</dbReference>
<dbReference type="EC" id="3.1.4.52" evidence="1"/>
<dbReference type="FunFam" id="3.20.20.450:FF:000001">
    <property type="entry name" value="Cyclic di-GMP phosphodiesterase yahA"/>
    <property type="match status" value="1"/>
</dbReference>
<evidence type="ECO:0000259" key="4">
    <source>
        <dbReference type="PROSITE" id="PS50113"/>
    </source>
</evidence>
<dbReference type="Gene3D" id="3.30.450.40">
    <property type="match status" value="1"/>
</dbReference>
<dbReference type="SUPFAM" id="SSF55781">
    <property type="entry name" value="GAF domain-like"/>
    <property type="match status" value="1"/>
</dbReference>
<name>A0A0U4VJX9_9PSED</name>
<feature type="domain" description="PAS" evidence="3">
    <location>
        <begin position="314"/>
        <end position="358"/>
    </location>
</feature>
<dbReference type="PROSITE" id="PS50113">
    <property type="entry name" value="PAC"/>
    <property type="match status" value="1"/>
</dbReference>
<dbReference type="SMART" id="SM00267">
    <property type="entry name" value="GGDEF"/>
    <property type="match status" value="1"/>
</dbReference>
<dbReference type="Gene3D" id="3.20.20.450">
    <property type="entry name" value="EAL domain"/>
    <property type="match status" value="1"/>
</dbReference>
<dbReference type="InterPro" id="IPR000014">
    <property type="entry name" value="PAS"/>
</dbReference>
<dbReference type="InterPro" id="IPR052155">
    <property type="entry name" value="Biofilm_reg_signaling"/>
</dbReference>
<dbReference type="OrthoDB" id="9804951at2"/>
<dbReference type="CDD" id="cd00130">
    <property type="entry name" value="PAS"/>
    <property type="match status" value="1"/>
</dbReference>
<dbReference type="PROSITE" id="PS50883">
    <property type="entry name" value="EAL"/>
    <property type="match status" value="1"/>
</dbReference>
<dbReference type="InterPro" id="IPR029016">
    <property type="entry name" value="GAF-like_dom_sf"/>
</dbReference>
<dbReference type="SUPFAM" id="SSF141868">
    <property type="entry name" value="EAL domain-like"/>
    <property type="match status" value="1"/>
</dbReference>
<dbReference type="InterPro" id="IPR029787">
    <property type="entry name" value="Nucleotide_cyclase"/>
</dbReference>
<evidence type="ECO:0000256" key="1">
    <source>
        <dbReference type="ARBA" id="ARBA00012282"/>
    </source>
</evidence>
<dbReference type="EMBL" id="CP013987">
    <property type="protein sequence ID" value="ALZ83451.1"/>
    <property type="molecule type" value="Genomic_DNA"/>
</dbReference>
<reference evidence="7 8" key="1">
    <citation type="submission" date="2016-01" db="EMBL/GenBank/DDBJ databases">
        <title>Annotation of Pseudomonas oryzihabitans USDA-ARS-USMARC-56511.</title>
        <authorList>
            <person name="Harhay G.P."/>
            <person name="Harhay D.M."/>
            <person name="Smith T.P.L."/>
            <person name="Bono J.L."/>
            <person name="Heaton M.P."/>
            <person name="Clawson M.L."/>
            <person name="Chitko-Mckown C.G."/>
            <person name="Capik S.F."/>
            <person name="DeDonder K.D."/>
            <person name="Apley M.D."/>
            <person name="Lubbers B.V."/>
            <person name="White B.J."/>
            <person name="Larson R.L."/>
        </authorList>
    </citation>
    <scope>NUCLEOTIDE SEQUENCE [LARGE SCALE GENOMIC DNA]</scope>
    <source>
        <strain evidence="7 8">USDA-ARS-USMARC-56511</strain>
    </source>
</reference>
<dbReference type="PANTHER" id="PTHR44757:SF2">
    <property type="entry name" value="BIOFILM ARCHITECTURE MAINTENANCE PROTEIN MBAA"/>
    <property type="match status" value="1"/>
</dbReference>